<feature type="compositionally biased region" description="Basic and acidic residues" evidence="1">
    <location>
        <begin position="72"/>
        <end position="82"/>
    </location>
</feature>
<protein>
    <submittedName>
        <fullName evidence="4">Uncharacterized protein</fullName>
    </submittedName>
</protein>
<feature type="region of interest" description="Disordered" evidence="1">
    <location>
        <begin position="34"/>
        <end position="154"/>
    </location>
</feature>
<feature type="compositionally biased region" description="Basic and acidic residues" evidence="1">
    <location>
        <begin position="53"/>
        <end position="64"/>
    </location>
</feature>
<feature type="signal peptide" evidence="3">
    <location>
        <begin position="1"/>
        <end position="31"/>
    </location>
</feature>
<sequence length="860" mass="94670">MEQKRKRVRRRVTSIFLALLLCVSSAMTVLADEQVVPDEKAAPSEETQTSGEQGKDDLTPKEDITETPATDTKTDETENPEDKDSEDPSAGKEDLNTGEDETTSAGNDISNTNEITPPPIKSEEQMTSPSPAVSSPENTEKKKEQPAPETATAAVPAVQAAASYPVTSNTNIQINIAYTFNWSGTGTESDPFYFSTKSGSSKDTFIAQTTDEFATINGQVHTYTEPLSFGANTIDLTVVSSDKSATVHYRIEADRTKKQQGDWPKFLVIVSPSKAGEADGKFAGLDMERTYEYKLKGTQQWIEVPAGSAEITSLKAGDYDVRYGATDEYSASYNSKTFTILDPVTRSIKVADSLPDDIKNMIEIPSSANAGSTVTLKMKFSELTFVEEIIVTATKNFGGWTSQTDTCLLSQGEPSLEKYDGNNYEVSFTLPDGECEITSVKLRQGDWHTISHDIFKLNVTVTPSDPSKVVTKNDISYYEKGSEVKLSVESNQNVIGTSKVTAFRAEGKSQTAGTSPDGSPIKINVNEDLTVLADIEMILADFTYLDELLNTKVPNDFTIYTDDSWSEVDKVLSLVPNMKTVTQNNQSWVDDYVRTLIIALDNLEYRDGNYTELIEAQNRVPKDLSLYTPESVKALQEALEASKQPIDEQWNMSKRDEMQTLADNLNKAVDSLRFIPGDYTELEKAQSRVPKDLSIYTPESVKALQEALVASRQPATEKWDISRSDEIHTLAENLNKAVDGLKLKPADYTKVEEARKKVPNDLSLYTKKSADELQKALDCVVEGLDITQQEKVDRMAEAIENAIKGLDKKSAEPGKTTAKKDTAKSTKTGDESSVGFWLAVSLGSAMLLLAGNKKRGFKRR</sequence>
<dbReference type="GeneID" id="75050982"/>
<evidence type="ECO:0000256" key="2">
    <source>
        <dbReference type="SAM" id="Phobius"/>
    </source>
</evidence>
<dbReference type="EMBL" id="CP039126">
    <property type="protein sequence ID" value="QMW78461.1"/>
    <property type="molecule type" value="Genomic_DNA"/>
</dbReference>
<dbReference type="Proteomes" id="UP000515789">
    <property type="component" value="Chromosome"/>
</dbReference>
<reference evidence="4 5" key="1">
    <citation type="submission" date="2019-04" db="EMBL/GenBank/DDBJ databases">
        <authorList>
            <person name="Schori C."/>
            <person name="Ahrens C."/>
        </authorList>
    </citation>
    <scope>NUCLEOTIDE SEQUENCE [LARGE SCALE GENOMIC DNA]</scope>
    <source>
        <strain evidence="4 5">DSM 2950</strain>
    </source>
</reference>
<feature type="compositionally biased region" description="Polar residues" evidence="1">
    <location>
        <begin position="103"/>
        <end position="115"/>
    </location>
</feature>
<proteinExistence type="predicted"/>
<keyword evidence="2" id="KW-0472">Membrane</keyword>
<feature type="compositionally biased region" description="Polar residues" evidence="1">
    <location>
        <begin position="125"/>
        <end position="137"/>
    </location>
</feature>
<dbReference type="AlphaFoldDB" id="A0A7G5MV18"/>
<evidence type="ECO:0000256" key="1">
    <source>
        <dbReference type="SAM" id="MobiDB-lite"/>
    </source>
</evidence>
<evidence type="ECO:0000313" key="4">
    <source>
        <dbReference type="EMBL" id="QMW78461.1"/>
    </source>
</evidence>
<keyword evidence="2" id="KW-1133">Transmembrane helix</keyword>
<dbReference type="RefSeq" id="WP_018595800.1">
    <property type="nucleotide sequence ID" value="NZ_CABLBP010000023.1"/>
</dbReference>
<gene>
    <name evidence="4" type="ORF">E5259_13145</name>
</gene>
<keyword evidence="3" id="KW-0732">Signal</keyword>
<dbReference type="Gene3D" id="1.20.1270.90">
    <property type="entry name" value="AF1782-like"/>
    <property type="match status" value="4"/>
</dbReference>
<keyword evidence="2" id="KW-0812">Transmembrane</keyword>
<organism evidence="4 5">
    <name type="scientific">Blautia producta</name>
    <dbReference type="NCBI Taxonomy" id="33035"/>
    <lineage>
        <taxon>Bacteria</taxon>
        <taxon>Bacillati</taxon>
        <taxon>Bacillota</taxon>
        <taxon>Clostridia</taxon>
        <taxon>Lachnospirales</taxon>
        <taxon>Lachnospiraceae</taxon>
        <taxon>Blautia</taxon>
    </lineage>
</organism>
<evidence type="ECO:0000313" key="5">
    <source>
        <dbReference type="Proteomes" id="UP000515789"/>
    </source>
</evidence>
<name>A0A7G5MV18_9FIRM</name>
<feature type="chain" id="PRO_5028984272" evidence="3">
    <location>
        <begin position="32"/>
        <end position="860"/>
    </location>
</feature>
<evidence type="ECO:0000256" key="3">
    <source>
        <dbReference type="SAM" id="SignalP"/>
    </source>
</evidence>
<feature type="region of interest" description="Disordered" evidence="1">
    <location>
        <begin position="807"/>
        <end position="829"/>
    </location>
</feature>
<feature type="transmembrane region" description="Helical" evidence="2">
    <location>
        <begin position="834"/>
        <end position="851"/>
    </location>
</feature>
<accession>A0A7G5MV18</accession>